<organism evidence="1 2">
    <name type="scientific">Dendrobium chrysotoxum</name>
    <name type="common">Orchid</name>
    <dbReference type="NCBI Taxonomy" id="161865"/>
    <lineage>
        <taxon>Eukaryota</taxon>
        <taxon>Viridiplantae</taxon>
        <taxon>Streptophyta</taxon>
        <taxon>Embryophyta</taxon>
        <taxon>Tracheophyta</taxon>
        <taxon>Spermatophyta</taxon>
        <taxon>Magnoliopsida</taxon>
        <taxon>Liliopsida</taxon>
        <taxon>Asparagales</taxon>
        <taxon>Orchidaceae</taxon>
        <taxon>Epidendroideae</taxon>
        <taxon>Malaxideae</taxon>
        <taxon>Dendrobiinae</taxon>
        <taxon>Dendrobium</taxon>
    </lineage>
</organism>
<dbReference type="EMBL" id="JAGFBR010000013">
    <property type="protein sequence ID" value="KAH0456446.1"/>
    <property type="molecule type" value="Genomic_DNA"/>
</dbReference>
<evidence type="ECO:0000313" key="2">
    <source>
        <dbReference type="Proteomes" id="UP000775213"/>
    </source>
</evidence>
<accession>A0AAV7GJ07</accession>
<reference evidence="1 2" key="1">
    <citation type="journal article" date="2021" name="Hortic Res">
        <title>Chromosome-scale assembly of the Dendrobium chrysotoxum genome enhances the understanding of orchid evolution.</title>
        <authorList>
            <person name="Zhang Y."/>
            <person name="Zhang G.Q."/>
            <person name="Zhang D."/>
            <person name="Liu X.D."/>
            <person name="Xu X.Y."/>
            <person name="Sun W.H."/>
            <person name="Yu X."/>
            <person name="Zhu X."/>
            <person name="Wang Z.W."/>
            <person name="Zhao X."/>
            <person name="Zhong W.Y."/>
            <person name="Chen H."/>
            <person name="Yin W.L."/>
            <person name="Huang T."/>
            <person name="Niu S.C."/>
            <person name="Liu Z.J."/>
        </authorList>
    </citation>
    <scope>NUCLEOTIDE SEQUENCE [LARGE SCALE GENOMIC DNA]</scope>
    <source>
        <strain evidence="1">Lindl</strain>
    </source>
</reference>
<sequence length="402" mass="45189">MSSDRLPSRDPAIRGDPIAPYNCEWGSNKEARVNEIASTVTSDFLILFRKNFYFPNDVVTIVPKRSDRASLRPPGYLTISETNLRAGLRFPPPAELIEILRRSGVNLSQFLFRTMLVTVRLIVLFRDRGATLTPEHLSQLGRFTSDTHGRVTFRSKWLDLRTCDSSKNWANAFFFVKNDWGLLEKWGKMKDLPAPLHIQEEDIMRILKVPDIEHLLFKVRHMSRYIEEEFLFKVGLSFHVGRSDARLASHGGRAEGRRHLEVGQKTGITWRMGRRPTSLGSGVEDRHHLEVGCKTDVTWRPGRRPASLGGRAEDRRHSEVGCKTGVTWWPGRRPTSFGELRASDGGLAELRASSDDSTKVRASGGCSVKARSFGSGPARVRAYDGGPAKVRPSSGGLAKLRW</sequence>
<evidence type="ECO:0000313" key="1">
    <source>
        <dbReference type="EMBL" id="KAH0456446.1"/>
    </source>
</evidence>
<gene>
    <name evidence="1" type="ORF">IEQ34_014353</name>
</gene>
<keyword evidence="2" id="KW-1185">Reference proteome</keyword>
<comment type="caution">
    <text evidence="1">The sequence shown here is derived from an EMBL/GenBank/DDBJ whole genome shotgun (WGS) entry which is preliminary data.</text>
</comment>
<protein>
    <submittedName>
        <fullName evidence="1">Uncharacterized protein</fullName>
    </submittedName>
</protein>
<dbReference type="AlphaFoldDB" id="A0AAV7GJ07"/>
<name>A0AAV7GJ07_DENCH</name>
<proteinExistence type="predicted"/>
<dbReference type="Proteomes" id="UP000775213">
    <property type="component" value="Unassembled WGS sequence"/>
</dbReference>